<keyword evidence="9" id="KW-0131">Cell cycle</keyword>
<keyword evidence="8" id="KW-0472">Membrane</keyword>
<evidence type="ECO:0000256" key="7">
    <source>
        <dbReference type="ARBA" id="ARBA00023054"/>
    </source>
</evidence>
<feature type="domain" description="FIP-RBD" evidence="13">
    <location>
        <begin position="1418"/>
        <end position="1480"/>
    </location>
</feature>
<gene>
    <name evidence="14" type="ORF">DNTS_011678</name>
</gene>
<dbReference type="Pfam" id="PF09457">
    <property type="entry name" value="RBD-FIP"/>
    <property type="match status" value="1"/>
</dbReference>
<dbReference type="EMBL" id="SRMA01025466">
    <property type="protein sequence ID" value="TRY94245.1"/>
    <property type="molecule type" value="Genomic_DNA"/>
</dbReference>
<dbReference type="InterPro" id="IPR037245">
    <property type="entry name" value="FIP-RBD_C_sf"/>
</dbReference>
<dbReference type="InterPro" id="IPR057316">
    <property type="entry name" value="Rab11-FIP3/4_dom"/>
</dbReference>
<dbReference type="PANTHER" id="PTHR15726">
    <property type="entry name" value="RAB11-FAMILY INTERACTING PROTEIN"/>
    <property type="match status" value="1"/>
</dbReference>
<dbReference type="GO" id="GO:0032465">
    <property type="term" value="P:regulation of cytokinesis"/>
    <property type="evidence" value="ECO:0007669"/>
    <property type="project" value="TreeGrafter"/>
</dbReference>
<evidence type="ECO:0000256" key="5">
    <source>
        <dbReference type="ARBA" id="ARBA00022618"/>
    </source>
</evidence>
<feature type="coiled-coil region" evidence="10">
    <location>
        <begin position="1346"/>
        <end position="1418"/>
    </location>
</feature>
<evidence type="ECO:0000256" key="4">
    <source>
        <dbReference type="ARBA" id="ARBA00022448"/>
    </source>
</evidence>
<dbReference type="InterPro" id="IPR002048">
    <property type="entry name" value="EF_hand_dom"/>
</dbReference>
<evidence type="ECO:0000259" key="12">
    <source>
        <dbReference type="PROSITE" id="PS50222"/>
    </source>
</evidence>
<keyword evidence="7 10" id="KW-0175">Coiled coil</keyword>
<evidence type="ECO:0000313" key="15">
    <source>
        <dbReference type="Proteomes" id="UP000316079"/>
    </source>
</evidence>
<dbReference type="InterPro" id="IPR011992">
    <property type="entry name" value="EF-hand-dom_pair"/>
</dbReference>
<evidence type="ECO:0000256" key="2">
    <source>
        <dbReference type="ARBA" id="ARBA00004626"/>
    </source>
</evidence>
<evidence type="ECO:0000256" key="11">
    <source>
        <dbReference type="SAM" id="MobiDB-lite"/>
    </source>
</evidence>
<feature type="domain" description="EF-hand" evidence="12">
    <location>
        <begin position="817"/>
        <end position="852"/>
    </location>
</feature>
<dbReference type="Proteomes" id="UP000316079">
    <property type="component" value="Unassembled WGS sequence"/>
</dbReference>
<comment type="subcellular location">
    <subcellularLocation>
        <location evidence="2">Cleavage furrow</location>
    </subcellularLocation>
    <subcellularLocation>
        <location evidence="1">Midbody</location>
    </subcellularLocation>
    <subcellularLocation>
        <location evidence="3">Recycling endosome membrane</location>
        <topology evidence="3">Peripheral membrane protein</topology>
    </subcellularLocation>
</comment>
<dbReference type="Pfam" id="PF13499">
    <property type="entry name" value="EF-hand_7"/>
    <property type="match status" value="1"/>
</dbReference>
<dbReference type="GO" id="GO:0055038">
    <property type="term" value="C:recycling endosome membrane"/>
    <property type="evidence" value="ECO:0007669"/>
    <property type="project" value="UniProtKB-SubCell"/>
</dbReference>
<feature type="region of interest" description="Disordered" evidence="11">
    <location>
        <begin position="299"/>
        <end position="325"/>
    </location>
</feature>
<dbReference type="STRING" id="623744.A0A553QWA1"/>
<dbReference type="SMART" id="SM00054">
    <property type="entry name" value="EFh"/>
    <property type="match status" value="2"/>
</dbReference>
<dbReference type="InterPro" id="IPR019018">
    <property type="entry name" value="Rab-bd_FIP-RBD"/>
</dbReference>
<feature type="region of interest" description="Disordered" evidence="11">
    <location>
        <begin position="1303"/>
        <end position="1341"/>
    </location>
</feature>
<dbReference type="Gene3D" id="1.10.238.10">
    <property type="entry name" value="EF-hand"/>
    <property type="match status" value="1"/>
</dbReference>
<feature type="region of interest" description="Disordered" evidence="11">
    <location>
        <begin position="1072"/>
        <end position="1096"/>
    </location>
</feature>
<dbReference type="GO" id="GO:0032154">
    <property type="term" value="C:cleavage furrow"/>
    <property type="evidence" value="ECO:0007669"/>
    <property type="project" value="UniProtKB-SubCell"/>
</dbReference>
<evidence type="ECO:0000256" key="9">
    <source>
        <dbReference type="ARBA" id="ARBA00023306"/>
    </source>
</evidence>
<proteinExistence type="predicted"/>
<evidence type="ECO:0000313" key="14">
    <source>
        <dbReference type="EMBL" id="TRY94245.1"/>
    </source>
</evidence>
<sequence>MEQVLSSSQGCSDWEVKGKTEWESDQNSLGFLIVDKDNNSVPDSANAIFQDNGINLDLFWASQTYSWENGLDCVYPEWETQPPSSQHLKQEGAPAIPDASKGELACFDSRYTSHSMSNRLTREQNDFFDHSKQPSDLKPVDVAASSATPDGNTSDLGINITSSQTDGTFQETNFVLENTDHRFGCSNVEGTFSKENAMDLLSNETNFTLQSEVLPPVSPMEVSCTDSNPILMPSIICQSLSLVSDDICVPYTASPEPISPMALSHLDVPANDNDSDLHSVDLRMWPEFLGESLDDKLESSKLSASNRTHDDDDPKSHQTTKANLETTQLCSEPEIIKPSHIPAELCERQLTVLSGEKFSGEAVTDILDFFPKATTDNLFDELSLNSMFEAEQKPSSDMFIDHAPIVLIDLQTKDPPIEVPLDQNGDKSTSILHVSTPEHEALIELSPVDEILPEDYKNPTNSSDTEFLSKMPHVSELISEDFVEIIEDGVAWEPIASLIPNLLVADANQQALQDNCDANLKLDERLLNFQDNFTNVLIDGERLKSNMNAACSSFEEFTIFSDLDNIQKATYLKNSDSLENCVTPESNQEPTAMTGTFGEENNSAPLHQLSDSLIKTLNAIAIDAHKRDPLLLDVKEEPNSVILQGGEGLDCITASQSQVVPHCSSNPDSLQSTPFTSSQDQLTVTGGLVVLDLSETISQLGDATGEVEVGFPAQLSHQEDFNQLTPLRIDLAQEQQVSSFAPNFGNAFPLGASVDGEAYHTLMENNPDHPNLSKHAEMTLDLCKASDALPTKSINDQRVPVDLLSVPIISATAYRGEEQSALRAVFQALDQDGDGFVHVEEFIEFAKAYGAEQVKDLTRFLDPSGLGVISFEDFYRGISTISNEGCDPELYKTHLIPMESSGPPEEYDELVGEPVLLCGEAGVGRMVLGMASPVFGAPCGLTQQAEVSDSAYLGSESAYSECETFTDEDTTALVHPELHDDVETDSGIENTLTDGDERNRIAKERPNLFKMRSPPSRVICVNNRVSVKHGFTLGSDSNGHTVVAVIGGEEEHFEDFGESNNTSDLLLTNQEEGRVGQEVEGDAEPRPHPDSPLPHPLMLLSPSPSALPARLQSFLQSEALDFFCTHCHKQISRLEDLSTRLNLLEINSSSKRLSSKKAARHLQQSSNLDVMGELTHDILDLADRDITDKVLLLEKRVCELEKDSVESEEQHARLRQENLTLVHRANALEEQLKEQELRTEDELHNQTRKHRDALNKLQRERELEIENLQARLQQLDEENSELRSCVPCLRANIERLEEEKRKLQDELDDVSQHLNEETESRRKMSDKLSLERHTNQKEKECTQGLIEDLRKQLEHLQLFKLETEARRGRSASSGLQEYNTHMRENELEQEIRRLKQDNRGLKEQNDELNGQIINLSIQGAKSLFTESLSESLAAEINNVSRTELMEAVHKQEEINFRLQDYIDRIIVAIMESNPSILEVKY</sequence>
<dbReference type="GO" id="GO:0030139">
    <property type="term" value="C:endocytic vesicle"/>
    <property type="evidence" value="ECO:0007669"/>
    <property type="project" value="TreeGrafter"/>
</dbReference>
<dbReference type="OrthoDB" id="418358at2759"/>
<keyword evidence="4" id="KW-0813">Transport</keyword>
<protein>
    <recommendedName>
        <fullName evidence="16">EF-hand domain-containing protein</fullName>
    </recommendedName>
</protein>
<dbReference type="CDD" id="cd00051">
    <property type="entry name" value="EFh"/>
    <property type="match status" value="1"/>
</dbReference>
<evidence type="ECO:0000259" key="13">
    <source>
        <dbReference type="PROSITE" id="PS51511"/>
    </source>
</evidence>
<dbReference type="InterPro" id="IPR051977">
    <property type="entry name" value="Rab11-interacting_regulator"/>
</dbReference>
<accession>A0A553QWA1</accession>
<dbReference type="PROSITE" id="PS50222">
    <property type="entry name" value="EF_HAND_2"/>
    <property type="match status" value="1"/>
</dbReference>
<dbReference type="PANTHER" id="PTHR15726:SF6">
    <property type="entry name" value="RAB11 FAMILY-INTERACTING PROTEIN 3"/>
    <property type="match status" value="1"/>
</dbReference>
<dbReference type="GO" id="GO:0032456">
    <property type="term" value="P:endocytic recycling"/>
    <property type="evidence" value="ECO:0007669"/>
    <property type="project" value="TreeGrafter"/>
</dbReference>
<evidence type="ECO:0000256" key="10">
    <source>
        <dbReference type="SAM" id="Coils"/>
    </source>
</evidence>
<dbReference type="Pfam" id="PF25450">
    <property type="entry name" value="Rab11-FIP3"/>
    <property type="match status" value="1"/>
</dbReference>
<dbReference type="FunFam" id="1.20.5.2440:FF:000001">
    <property type="entry name" value="RAB11 family interacting protein 4"/>
    <property type="match status" value="1"/>
</dbReference>
<feature type="compositionally biased region" description="Basic and acidic residues" evidence="11">
    <location>
        <begin position="307"/>
        <end position="316"/>
    </location>
</feature>
<evidence type="ECO:0000256" key="3">
    <source>
        <dbReference type="ARBA" id="ARBA00004654"/>
    </source>
</evidence>
<dbReference type="GO" id="GO:0030496">
    <property type="term" value="C:midbody"/>
    <property type="evidence" value="ECO:0007669"/>
    <property type="project" value="UniProtKB-SubCell"/>
</dbReference>
<dbReference type="SUPFAM" id="SSF144270">
    <property type="entry name" value="Eferin C-derminal domain-like"/>
    <property type="match status" value="1"/>
</dbReference>
<name>A0A553QWA1_9TELE</name>
<dbReference type="PROSITE" id="PS51511">
    <property type="entry name" value="FIP_RBD"/>
    <property type="match status" value="1"/>
</dbReference>
<evidence type="ECO:0000256" key="8">
    <source>
        <dbReference type="ARBA" id="ARBA00023136"/>
    </source>
</evidence>
<keyword evidence="5" id="KW-0132">Cell division</keyword>
<organism evidence="14 15">
    <name type="scientific">Danionella cerebrum</name>
    <dbReference type="NCBI Taxonomy" id="2873325"/>
    <lineage>
        <taxon>Eukaryota</taxon>
        <taxon>Metazoa</taxon>
        <taxon>Chordata</taxon>
        <taxon>Craniata</taxon>
        <taxon>Vertebrata</taxon>
        <taxon>Euteleostomi</taxon>
        <taxon>Actinopterygii</taxon>
        <taxon>Neopterygii</taxon>
        <taxon>Teleostei</taxon>
        <taxon>Ostariophysi</taxon>
        <taxon>Cypriniformes</taxon>
        <taxon>Danionidae</taxon>
        <taxon>Danioninae</taxon>
        <taxon>Danionella</taxon>
    </lineage>
</organism>
<evidence type="ECO:0008006" key="16">
    <source>
        <dbReference type="Google" id="ProtNLM"/>
    </source>
</evidence>
<keyword evidence="15" id="KW-1185">Reference proteome</keyword>
<keyword evidence="6" id="KW-0967">Endosome</keyword>
<feature type="compositionally biased region" description="Basic and acidic residues" evidence="11">
    <location>
        <begin position="1072"/>
        <end position="1089"/>
    </location>
</feature>
<reference evidence="14 15" key="1">
    <citation type="journal article" date="2019" name="Sci. Data">
        <title>Hybrid genome assembly and annotation of Danionella translucida.</title>
        <authorList>
            <person name="Kadobianskyi M."/>
            <person name="Schulze L."/>
            <person name="Schuelke M."/>
            <person name="Judkewitz B."/>
        </authorList>
    </citation>
    <scope>NUCLEOTIDE SEQUENCE [LARGE SCALE GENOMIC DNA]</scope>
    <source>
        <strain evidence="14 15">Bolton</strain>
    </source>
</reference>
<dbReference type="SUPFAM" id="SSF47473">
    <property type="entry name" value="EF-hand"/>
    <property type="match status" value="1"/>
</dbReference>
<evidence type="ECO:0000256" key="1">
    <source>
        <dbReference type="ARBA" id="ARBA00004214"/>
    </source>
</evidence>
<dbReference type="Gene3D" id="1.20.5.2440">
    <property type="match status" value="1"/>
</dbReference>
<dbReference type="GO" id="GO:0005509">
    <property type="term" value="F:calcium ion binding"/>
    <property type="evidence" value="ECO:0007669"/>
    <property type="project" value="InterPro"/>
</dbReference>
<dbReference type="GO" id="GO:0051301">
    <property type="term" value="P:cell division"/>
    <property type="evidence" value="ECO:0007669"/>
    <property type="project" value="UniProtKB-KW"/>
</dbReference>
<evidence type="ECO:0000256" key="6">
    <source>
        <dbReference type="ARBA" id="ARBA00022753"/>
    </source>
</evidence>
<comment type="caution">
    <text evidence="14">The sequence shown here is derived from an EMBL/GenBank/DDBJ whole genome shotgun (WGS) entry which is preliminary data.</text>
</comment>